<evidence type="ECO:0000313" key="2">
    <source>
        <dbReference type="EMBL" id="SIQ75783.1"/>
    </source>
</evidence>
<dbReference type="EMBL" id="FTMP01000007">
    <property type="protein sequence ID" value="SIQ75783.1"/>
    <property type="molecule type" value="Genomic_DNA"/>
</dbReference>
<dbReference type="AlphaFoldDB" id="A0A1N6VCY6"/>
<sequence length="155" mass="17635">MKKVLGLLLMLAGLSAQAAEEKVYLLASAGVNDTTLAHSIFLHEPDITDLESCREAVRQAQRDGDWMKYHHILRKDKVRGFSVQMQYLCVTSEQDIEPWFDRAHYNHAYLIRVDEQARLSVQAMESMAVCMGRYRALPADVQARSHCAKGSQQVR</sequence>
<dbReference type="Proteomes" id="UP000185841">
    <property type="component" value="Unassembled WGS sequence"/>
</dbReference>
<protein>
    <submittedName>
        <fullName evidence="2">Uncharacterized protein</fullName>
    </submittedName>
</protein>
<keyword evidence="1" id="KW-0732">Signal</keyword>
<proteinExistence type="predicted"/>
<evidence type="ECO:0000256" key="1">
    <source>
        <dbReference type="SAM" id="SignalP"/>
    </source>
</evidence>
<gene>
    <name evidence="2" type="ORF">SAMN05878282_107254</name>
</gene>
<feature type="signal peptide" evidence="1">
    <location>
        <begin position="1"/>
        <end position="18"/>
    </location>
</feature>
<accession>A0A1N6VCY6</accession>
<name>A0A1N6VCY6_AQUAC</name>
<feature type="chain" id="PRO_5012139314" evidence="1">
    <location>
        <begin position="19"/>
        <end position="155"/>
    </location>
</feature>
<organism evidence="2 3">
    <name type="scientific">Aquipseudomonas alcaligenes</name>
    <name type="common">Pseudomonas alcaligenes</name>
    <dbReference type="NCBI Taxonomy" id="43263"/>
    <lineage>
        <taxon>Bacteria</taxon>
        <taxon>Pseudomonadati</taxon>
        <taxon>Pseudomonadota</taxon>
        <taxon>Gammaproteobacteria</taxon>
        <taxon>Pseudomonadales</taxon>
        <taxon>Pseudomonadaceae</taxon>
        <taxon>Aquipseudomonas</taxon>
    </lineage>
</organism>
<evidence type="ECO:0000313" key="3">
    <source>
        <dbReference type="Proteomes" id="UP000185841"/>
    </source>
</evidence>
<dbReference type="RefSeq" id="WP_306170118.1">
    <property type="nucleotide sequence ID" value="NZ_FTMP01000007.1"/>
</dbReference>
<reference evidence="2 3" key="1">
    <citation type="submission" date="2017-01" db="EMBL/GenBank/DDBJ databases">
        <authorList>
            <person name="Mah S.A."/>
            <person name="Swanson W.J."/>
            <person name="Moy G.W."/>
            <person name="Vacquier V.D."/>
        </authorList>
    </citation>
    <scope>NUCLEOTIDE SEQUENCE [LARGE SCALE GENOMIC DNA]</scope>
    <source>
        <strain evidence="2 3">RU36E</strain>
    </source>
</reference>